<sequence length="416" mass="46687">MSNTDIRSLMVCIVTKQNAANILPVMTMKPDIVVLAVSDDMKMGSENLSQWFLTHGDFRPEQIVAMDGLPDRGIDRISDYALELLIKIEEQWPDYKVILNTTGGNKLMTLAMVDAFRKGGVSDMVYADTQHNVLEVIEPAKTPSIPISSVFTISGYLAAQNRIARKASSDEQAWCERALERKALTKWLANHMDKLLQEKGGGILPQINGAAALALDKNGGLKPHCNQQDLHYVNPPSKAVLKKLKENGILEWSEDRPNTVYFTHAEPTRYISGGWLEEYVWHIATDSNAEHVAAGLDIHDGQHRKDDVRNELDLVLVHNNRMLLVECKTSQIQKDRQKESDIIHKLDSIGTHAGGLFCERLLVSASPLDHENRQGRTIKVSSRAKGYSIDVLQYLEIKQFRQLIDHWLAKGELPKG</sequence>
<dbReference type="InterPro" id="IPR011335">
    <property type="entry name" value="Restrct_endonuc-II-like"/>
</dbReference>
<dbReference type="EMBL" id="JOKG01000001">
    <property type="protein sequence ID" value="KEQ15917.1"/>
    <property type="molecule type" value="Genomic_DNA"/>
</dbReference>
<proteinExistence type="predicted"/>
<evidence type="ECO:0000259" key="2">
    <source>
        <dbReference type="Pfam" id="PF23400"/>
    </source>
</evidence>
<dbReference type="eggNOG" id="COG4006">
    <property type="taxonomic scope" value="Bacteria"/>
</dbReference>
<dbReference type="Gene3D" id="3.40.1350.10">
    <property type="match status" value="1"/>
</dbReference>
<evidence type="ECO:0000313" key="4">
    <source>
        <dbReference type="Proteomes" id="UP000028006"/>
    </source>
</evidence>
<name>A0A081NBU4_9GAMM</name>
<dbReference type="GO" id="GO:0003676">
    <property type="term" value="F:nucleic acid binding"/>
    <property type="evidence" value="ECO:0007669"/>
    <property type="project" value="InterPro"/>
</dbReference>
<dbReference type="InterPro" id="IPR011856">
    <property type="entry name" value="tRNA_endonuc-like_dom_sf"/>
</dbReference>
<dbReference type="Gene3D" id="3.40.50.10770">
    <property type="entry name" value="Hypothetical protein VC1899 like domain (Restriction endonuclease-like)"/>
    <property type="match status" value="1"/>
</dbReference>
<dbReference type="Pfam" id="PF23400">
    <property type="entry name" value="CARF_Card1"/>
    <property type="match status" value="1"/>
</dbReference>
<comment type="caution">
    <text evidence="3">The sequence shown here is derived from an EMBL/GenBank/DDBJ whole genome shotgun (WGS) entry which is preliminary data.</text>
</comment>
<evidence type="ECO:0008006" key="5">
    <source>
        <dbReference type="Google" id="ProtNLM"/>
    </source>
</evidence>
<dbReference type="Pfam" id="PF09002">
    <property type="entry name" value="Card1_endonuc"/>
    <property type="match status" value="1"/>
</dbReference>
<evidence type="ECO:0000259" key="1">
    <source>
        <dbReference type="Pfam" id="PF09002"/>
    </source>
</evidence>
<feature type="domain" description="Card1 CARF" evidence="2">
    <location>
        <begin position="10"/>
        <end position="156"/>
    </location>
</feature>
<evidence type="ECO:0000313" key="3">
    <source>
        <dbReference type="EMBL" id="KEQ15917.1"/>
    </source>
</evidence>
<reference evidence="3 4" key="1">
    <citation type="submission" date="2014-06" db="EMBL/GenBank/DDBJ databases">
        <title>Whole Genome Sequences of Three Symbiotic Endozoicomonas Bacteria.</title>
        <authorList>
            <person name="Neave M.J."/>
            <person name="Apprill A."/>
            <person name="Voolstra C.R."/>
        </authorList>
    </citation>
    <scope>NUCLEOTIDE SEQUENCE [LARGE SCALE GENOMIC DNA]</scope>
    <source>
        <strain evidence="3 4">LMG 24815</strain>
    </source>
</reference>
<dbReference type="SUPFAM" id="SSF52980">
    <property type="entry name" value="Restriction endonuclease-like"/>
    <property type="match status" value="1"/>
</dbReference>
<dbReference type="InterPro" id="IPR056339">
    <property type="entry name" value="CARF_Card1"/>
</dbReference>
<dbReference type="InterPro" id="IPR015093">
    <property type="entry name" value="Card1_endonucl_dom"/>
</dbReference>
<organism evidence="3 4">
    <name type="scientific">Endozoicomonas montiporae</name>
    <dbReference type="NCBI Taxonomy" id="1027273"/>
    <lineage>
        <taxon>Bacteria</taxon>
        <taxon>Pseudomonadati</taxon>
        <taxon>Pseudomonadota</taxon>
        <taxon>Gammaproteobacteria</taxon>
        <taxon>Oceanospirillales</taxon>
        <taxon>Endozoicomonadaceae</taxon>
        <taxon>Endozoicomonas</taxon>
    </lineage>
</organism>
<keyword evidence="4" id="KW-1185">Reference proteome</keyword>
<dbReference type="Proteomes" id="UP000028006">
    <property type="component" value="Unassembled WGS sequence"/>
</dbReference>
<dbReference type="Gene3D" id="1.10.10.680">
    <property type="entry name" value="Hypothetical protein VC1899 (Restriction endonuclease-like)"/>
    <property type="match status" value="1"/>
</dbReference>
<accession>A0A081NBU4</accession>
<dbReference type="RefSeq" id="WP_034873185.1">
    <property type="nucleotide sequence ID" value="NZ_JOKG01000001.1"/>
</dbReference>
<protein>
    <recommendedName>
        <fullName evidence="5">CRISPR-associated protein</fullName>
    </recommendedName>
</protein>
<dbReference type="AlphaFoldDB" id="A0A081NBU4"/>
<gene>
    <name evidence="3" type="ORF">GZ77_05270</name>
</gene>
<feature type="domain" description="Card1 endonuclease" evidence="1">
    <location>
        <begin position="266"/>
        <end position="408"/>
    </location>
</feature>